<evidence type="ECO:0000313" key="1">
    <source>
        <dbReference type="EMBL" id="PZP44670.1"/>
    </source>
</evidence>
<protein>
    <recommendedName>
        <fullName evidence="3">PKD domain-containing protein</fullName>
    </recommendedName>
</protein>
<dbReference type="PROSITE" id="PS51257">
    <property type="entry name" value="PROKAR_LIPOPROTEIN"/>
    <property type="match status" value="1"/>
</dbReference>
<organism evidence="1 2">
    <name type="scientific">Pseudopedobacter saltans</name>
    <dbReference type="NCBI Taxonomy" id="151895"/>
    <lineage>
        <taxon>Bacteria</taxon>
        <taxon>Pseudomonadati</taxon>
        <taxon>Bacteroidota</taxon>
        <taxon>Sphingobacteriia</taxon>
        <taxon>Sphingobacteriales</taxon>
        <taxon>Sphingobacteriaceae</taxon>
        <taxon>Pseudopedobacter</taxon>
    </lineage>
</organism>
<evidence type="ECO:0008006" key="3">
    <source>
        <dbReference type="Google" id="ProtNLM"/>
    </source>
</evidence>
<proteinExistence type="predicted"/>
<dbReference type="EMBL" id="QFOI01000303">
    <property type="protein sequence ID" value="PZP44670.1"/>
    <property type="molecule type" value="Genomic_DNA"/>
</dbReference>
<dbReference type="Proteomes" id="UP000249645">
    <property type="component" value="Unassembled WGS sequence"/>
</dbReference>
<sequence>MKYKISIVVTSLLILTSCAKNEDVAYYRPNIANNSSHATVSKILEYNPAPGQYVNTETFSTQAKALSIGYDSTFSHIVTLGAWGGAITFKFDHSVENLDGSDLGIYGNAPSSYNFDEPGVVMVSQDVNNNGIADDEWYELAGSQYDSASTIHNYKVTYYNQGDGKSATWKDNQGKSGIIYVDQYGYGASNPYPIAGTNVDISKFKDSISFEGSLLRKTFGLDPTTGYSQNDVHSLGWWGYCDSYSSGFGPALMDNYKANGYNSFDISWARDKNGNKVNLQYV</sequence>
<name>A0A2W5ETJ5_9SPHI</name>
<comment type="caution">
    <text evidence="1">The sequence shown here is derived from an EMBL/GenBank/DDBJ whole genome shotgun (WGS) entry which is preliminary data.</text>
</comment>
<gene>
    <name evidence="1" type="ORF">DI598_14220</name>
</gene>
<accession>A0A2W5ETJ5</accession>
<evidence type="ECO:0000313" key="2">
    <source>
        <dbReference type="Proteomes" id="UP000249645"/>
    </source>
</evidence>
<feature type="non-terminal residue" evidence="1">
    <location>
        <position position="282"/>
    </location>
</feature>
<dbReference type="AlphaFoldDB" id="A0A2W5ETJ5"/>
<reference evidence="1 2" key="1">
    <citation type="submission" date="2017-11" db="EMBL/GenBank/DDBJ databases">
        <title>Infants hospitalized years apart are colonized by the same room-sourced microbial strains.</title>
        <authorList>
            <person name="Brooks B."/>
            <person name="Olm M.R."/>
            <person name="Firek B.A."/>
            <person name="Baker R."/>
            <person name="Thomas B.C."/>
            <person name="Morowitz M.J."/>
            <person name="Banfield J.F."/>
        </authorList>
    </citation>
    <scope>NUCLEOTIDE SEQUENCE [LARGE SCALE GENOMIC DNA]</scope>
    <source>
        <strain evidence="1">S2_009_000_R2_76</strain>
    </source>
</reference>